<dbReference type="GO" id="GO:0048487">
    <property type="term" value="F:beta-tubulin binding"/>
    <property type="evidence" value="ECO:0007669"/>
    <property type="project" value="InterPro"/>
</dbReference>
<evidence type="ECO:0000256" key="3">
    <source>
        <dbReference type="RuleBase" id="RU364030"/>
    </source>
</evidence>
<keyword evidence="3" id="KW-0206">Cytoskeleton</keyword>
<dbReference type="PANTHER" id="PTHR21500:SF0">
    <property type="entry name" value="TUBULIN-SPECIFIC CHAPERONE A"/>
    <property type="match status" value="1"/>
</dbReference>
<reference evidence="4 5" key="1">
    <citation type="journal article" date="2012" name="New Phytol.">
        <title>Insight into trade-off between wood decay and parasitism from the genome of a fungal forest pathogen.</title>
        <authorList>
            <person name="Olson A."/>
            <person name="Aerts A."/>
            <person name="Asiegbu F."/>
            <person name="Belbahri L."/>
            <person name="Bouzid O."/>
            <person name="Broberg A."/>
            <person name="Canback B."/>
            <person name="Coutinho P.M."/>
            <person name="Cullen D."/>
            <person name="Dalman K."/>
            <person name="Deflorio G."/>
            <person name="van Diepen L.T."/>
            <person name="Dunand C."/>
            <person name="Duplessis S."/>
            <person name="Durling M."/>
            <person name="Gonthier P."/>
            <person name="Grimwood J."/>
            <person name="Fossdal C.G."/>
            <person name="Hansson D."/>
            <person name="Henrissat B."/>
            <person name="Hietala A."/>
            <person name="Himmelstrand K."/>
            <person name="Hoffmeister D."/>
            <person name="Hogberg N."/>
            <person name="James T.Y."/>
            <person name="Karlsson M."/>
            <person name="Kohler A."/>
            <person name="Kues U."/>
            <person name="Lee Y.H."/>
            <person name="Lin Y.C."/>
            <person name="Lind M."/>
            <person name="Lindquist E."/>
            <person name="Lombard V."/>
            <person name="Lucas S."/>
            <person name="Lunden K."/>
            <person name="Morin E."/>
            <person name="Murat C."/>
            <person name="Park J."/>
            <person name="Raffaello T."/>
            <person name="Rouze P."/>
            <person name="Salamov A."/>
            <person name="Schmutz J."/>
            <person name="Solheim H."/>
            <person name="Stahlberg J."/>
            <person name="Velez H."/>
            <person name="de Vries R.P."/>
            <person name="Wiebenga A."/>
            <person name="Woodward S."/>
            <person name="Yakovlev I."/>
            <person name="Garbelotto M."/>
            <person name="Martin F."/>
            <person name="Grigoriev I.V."/>
            <person name="Stenlid J."/>
        </authorList>
    </citation>
    <scope>NUCLEOTIDE SEQUENCE [LARGE SCALE GENOMIC DNA]</scope>
    <source>
        <strain evidence="4 5">TC 32-1</strain>
    </source>
</reference>
<evidence type="ECO:0000256" key="1">
    <source>
        <dbReference type="ARBA" id="ARBA00006806"/>
    </source>
</evidence>
<protein>
    <recommendedName>
        <fullName evidence="3">Tubulin-specific chaperone A</fullName>
    </recommendedName>
</protein>
<evidence type="ECO:0000313" key="5">
    <source>
        <dbReference type="Proteomes" id="UP000030671"/>
    </source>
</evidence>
<dbReference type="GO" id="GO:0005874">
    <property type="term" value="C:microtubule"/>
    <property type="evidence" value="ECO:0007669"/>
    <property type="project" value="UniProtKB-KW"/>
</dbReference>
<organism evidence="4 5">
    <name type="scientific">Heterobasidion irregulare (strain TC 32-1)</name>
    <dbReference type="NCBI Taxonomy" id="747525"/>
    <lineage>
        <taxon>Eukaryota</taxon>
        <taxon>Fungi</taxon>
        <taxon>Dikarya</taxon>
        <taxon>Basidiomycota</taxon>
        <taxon>Agaricomycotina</taxon>
        <taxon>Agaricomycetes</taxon>
        <taxon>Russulales</taxon>
        <taxon>Bondarzewiaceae</taxon>
        <taxon>Heterobasidion</taxon>
        <taxon>Heterobasidion annosum species complex</taxon>
    </lineage>
</organism>
<sequence>MDAAATRRKLKIQAGVAKRVFKEHEVYENEVVENKIKLDKLRAEGEEDWGVRNAAKLVEESKKMVVNTDQRLRKAVEDLRDVIVLAKKDPAFAEDEELMKAEEVFETVSA</sequence>
<dbReference type="KEGG" id="hir:HETIRDRAFT_437584"/>
<dbReference type="InterPro" id="IPR036126">
    <property type="entry name" value="TBCA_sf"/>
</dbReference>
<keyword evidence="2 3" id="KW-0143">Chaperone</keyword>
<keyword evidence="5" id="KW-1185">Reference proteome</keyword>
<accession>W4KM02</accession>
<name>W4KM02_HETIT</name>
<evidence type="ECO:0000313" key="4">
    <source>
        <dbReference type="EMBL" id="ETW86832.1"/>
    </source>
</evidence>
<comment type="subunit">
    <text evidence="3">Supercomplex made of cofactors A to E. Cofactors A and D function by capturing and stabilizing tubulin in a quasi-native conformation. Cofactor E binds to the cofactor D-tubulin complex; interaction with cofactor C then causes the release of tubulin polypeptides that are committed to the native state.</text>
</comment>
<proteinExistence type="inferred from homology"/>
<dbReference type="PANTHER" id="PTHR21500">
    <property type="entry name" value="TUBULIN-SPECIFIC CHAPERONE A"/>
    <property type="match status" value="1"/>
</dbReference>
<dbReference type="STRING" id="747525.W4KM02"/>
<dbReference type="GO" id="GO:0007021">
    <property type="term" value="P:tubulin complex assembly"/>
    <property type="evidence" value="ECO:0007669"/>
    <property type="project" value="UniProtKB-UniRule"/>
</dbReference>
<dbReference type="AlphaFoldDB" id="W4KM02"/>
<dbReference type="SUPFAM" id="SSF46988">
    <property type="entry name" value="Tubulin chaperone cofactor A"/>
    <property type="match status" value="1"/>
</dbReference>
<dbReference type="InterPro" id="IPR004226">
    <property type="entry name" value="TBCA"/>
</dbReference>
<dbReference type="EMBL" id="KI925454">
    <property type="protein sequence ID" value="ETW86832.1"/>
    <property type="molecule type" value="Genomic_DNA"/>
</dbReference>
<dbReference type="eggNOG" id="KOG3470">
    <property type="taxonomic scope" value="Eukaryota"/>
</dbReference>
<gene>
    <name evidence="4" type="ORF">HETIRDRAFT_437584</name>
</gene>
<dbReference type="OrthoDB" id="296187at2759"/>
<dbReference type="GeneID" id="20674964"/>
<keyword evidence="3" id="KW-0963">Cytoplasm</keyword>
<dbReference type="RefSeq" id="XP_009540814.1">
    <property type="nucleotide sequence ID" value="XM_009542519.1"/>
</dbReference>
<dbReference type="Pfam" id="PF02970">
    <property type="entry name" value="TBCA"/>
    <property type="match status" value="1"/>
</dbReference>
<dbReference type="Gene3D" id="1.20.58.90">
    <property type="match status" value="1"/>
</dbReference>
<comment type="similarity">
    <text evidence="1 3">Belongs to the TBCA family.</text>
</comment>
<dbReference type="Proteomes" id="UP000030671">
    <property type="component" value="Unassembled WGS sequence"/>
</dbReference>
<dbReference type="GO" id="GO:0007023">
    <property type="term" value="P:post-chaperonin tubulin folding pathway"/>
    <property type="evidence" value="ECO:0007669"/>
    <property type="project" value="UniProtKB-UniRule"/>
</dbReference>
<comment type="subcellular location">
    <subcellularLocation>
        <location evidence="3">Cytoplasm</location>
        <location evidence="3">Cytoskeleton</location>
    </subcellularLocation>
</comment>
<keyword evidence="3" id="KW-0493">Microtubule</keyword>
<dbReference type="InParanoid" id="W4KM02"/>
<dbReference type="HOGENOM" id="CLU_130569_3_1_1"/>
<evidence type="ECO:0000256" key="2">
    <source>
        <dbReference type="ARBA" id="ARBA00023186"/>
    </source>
</evidence>
<dbReference type="GO" id="GO:0005829">
    <property type="term" value="C:cytosol"/>
    <property type="evidence" value="ECO:0007669"/>
    <property type="project" value="TreeGrafter"/>
</dbReference>